<proteinExistence type="predicted"/>
<name>A0A371H7H3_MUCPR</name>
<dbReference type="EMBL" id="QJKJ01003384">
    <property type="protein sequence ID" value="RDX98748.1"/>
    <property type="molecule type" value="Genomic_DNA"/>
</dbReference>
<feature type="non-terminal residue" evidence="1">
    <location>
        <position position="1"/>
    </location>
</feature>
<evidence type="ECO:0000313" key="2">
    <source>
        <dbReference type="Proteomes" id="UP000257109"/>
    </source>
</evidence>
<comment type="caution">
    <text evidence="1">The sequence shown here is derived from an EMBL/GenBank/DDBJ whole genome shotgun (WGS) entry which is preliminary data.</text>
</comment>
<keyword evidence="2" id="KW-1185">Reference proteome</keyword>
<dbReference type="PANTHER" id="PTHR36807:SF2">
    <property type="entry name" value="PHOSPHOGLYCOLATE PHOSPHATASE"/>
    <property type="match status" value="1"/>
</dbReference>
<dbReference type="AlphaFoldDB" id="A0A371H7H3"/>
<feature type="non-terminal residue" evidence="1">
    <location>
        <position position="472"/>
    </location>
</feature>
<gene>
    <name evidence="1" type="ORF">CR513_18285</name>
</gene>
<dbReference type="Proteomes" id="UP000257109">
    <property type="component" value="Unassembled WGS sequence"/>
</dbReference>
<reference evidence="1" key="1">
    <citation type="submission" date="2018-05" db="EMBL/GenBank/DDBJ databases">
        <title>Draft genome of Mucuna pruriens seed.</title>
        <authorList>
            <person name="Nnadi N.E."/>
            <person name="Vos R."/>
            <person name="Hasami M.H."/>
            <person name="Devisetty U.K."/>
            <person name="Aguiy J.C."/>
        </authorList>
    </citation>
    <scope>NUCLEOTIDE SEQUENCE [LARGE SCALE GENOMIC DNA]</scope>
    <source>
        <strain evidence="1">JCA_2017</strain>
    </source>
</reference>
<accession>A0A371H7H3</accession>
<sequence>MYLIAKLSKFLGVLAILILDLTTLRLSFNSKECNFLGYSSNWKSYITSVEEFVSMDVLFNEHKFPYSYLFPKSFMQSTSASSTQQSPSIPLSVLPQSPSLVFIQHSQYLKSCHHFKLSTCDNSSSYSEQCLIISTQDLQHHLLFTLLSLNLDSSFSPTSFVHPDNNHPMQTRCKYGIVKPCLHPTLFLTEYQALLRNNTWSLVSLPSHMHAIGCKSVFCTEQNPDEEEVYMQQPPSFQTAGKNLVCRLFKAIYGLKQPLKPGLKGLLQHILEYVNNISSISRAVGMDDLFGMFSEIIQRSCYSICATWLEKDFFLLKGNADKSVTCNFFLKTSTRGLNRAKKHQTRIRDVGACGKILEDIKLQLKVAYEQKKGENEIYLEEFQEDRDEEDKELKCTKDLLKGHGEELMKYECSIMLHGWMDWKNRTLINILEFASMILEKVRGDSTIVQSITRSGKKDLYSELLWYLTFGSL</sequence>
<evidence type="ECO:0000313" key="1">
    <source>
        <dbReference type="EMBL" id="RDX98748.1"/>
    </source>
</evidence>
<protein>
    <submittedName>
        <fullName evidence="1">Uncharacterized protein</fullName>
    </submittedName>
</protein>
<organism evidence="1 2">
    <name type="scientific">Mucuna pruriens</name>
    <name type="common">Velvet bean</name>
    <name type="synonym">Dolichos pruriens</name>
    <dbReference type="NCBI Taxonomy" id="157652"/>
    <lineage>
        <taxon>Eukaryota</taxon>
        <taxon>Viridiplantae</taxon>
        <taxon>Streptophyta</taxon>
        <taxon>Embryophyta</taxon>
        <taxon>Tracheophyta</taxon>
        <taxon>Spermatophyta</taxon>
        <taxon>Magnoliopsida</taxon>
        <taxon>eudicotyledons</taxon>
        <taxon>Gunneridae</taxon>
        <taxon>Pentapetalae</taxon>
        <taxon>rosids</taxon>
        <taxon>fabids</taxon>
        <taxon>Fabales</taxon>
        <taxon>Fabaceae</taxon>
        <taxon>Papilionoideae</taxon>
        <taxon>50 kb inversion clade</taxon>
        <taxon>NPAAA clade</taxon>
        <taxon>indigoferoid/millettioid clade</taxon>
        <taxon>Phaseoleae</taxon>
        <taxon>Mucuna</taxon>
    </lineage>
</organism>
<dbReference type="PANTHER" id="PTHR36807">
    <property type="entry name" value="PHOSPHOGLYCOLATE PHOSPHATASE"/>
    <property type="match status" value="1"/>
</dbReference>